<reference evidence="7 9" key="2">
    <citation type="submission" date="2021-03" db="EMBL/GenBank/DDBJ databases">
        <title>Mucilaginibacter strains isolated from gold and copper mining confer multi heavy-metal resistance.</title>
        <authorList>
            <person name="Li Y."/>
        </authorList>
    </citation>
    <scope>NUCLEOTIDE SEQUENCE [LARGE SCALE GENOMIC DNA]</scope>
    <source>
        <strain evidence="7 9">P2-4</strain>
    </source>
</reference>
<dbReference type="Proteomes" id="UP000663940">
    <property type="component" value="Chromosome"/>
</dbReference>
<dbReference type="Pfam" id="PF00027">
    <property type="entry name" value="cNMP_binding"/>
    <property type="match status" value="1"/>
</dbReference>
<keyword evidence="9" id="KW-1185">Reference proteome</keyword>
<evidence type="ECO:0000313" key="8">
    <source>
        <dbReference type="Proteomes" id="UP000250557"/>
    </source>
</evidence>
<dbReference type="PANTHER" id="PTHR24567:SF74">
    <property type="entry name" value="HTH-TYPE TRANSCRIPTIONAL REGULATOR ARCR"/>
    <property type="match status" value="1"/>
</dbReference>
<dbReference type="InterPro" id="IPR036388">
    <property type="entry name" value="WH-like_DNA-bd_sf"/>
</dbReference>
<dbReference type="InterPro" id="IPR018490">
    <property type="entry name" value="cNMP-bd_dom_sf"/>
</dbReference>
<evidence type="ECO:0000259" key="4">
    <source>
        <dbReference type="PROSITE" id="PS50042"/>
    </source>
</evidence>
<dbReference type="GO" id="GO:0003677">
    <property type="term" value="F:DNA binding"/>
    <property type="evidence" value="ECO:0007669"/>
    <property type="project" value="UniProtKB-KW"/>
</dbReference>
<dbReference type="Gene3D" id="2.60.120.10">
    <property type="entry name" value="Jelly Rolls"/>
    <property type="match status" value="1"/>
</dbReference>
<evidence type="ECO:0000313" key="7">
    <source>
        <dbReference type="EMBL" id="QTE47708.1"/>
    </source>
</evidence>
<dbReference type="PROSITE" id="PS50042">
    <property type="entry name" value="CNMP_BINDING_3"/>
    <property type="match status" value="1"/>
</dbReference>
<dbReference type="EMBL" id="CP071880">
    <property type="protein sequence ID" value="QTE47708.1"/>
    <property type="molecule type" value="Genomic_DNA"/>
</dbReference>
<keyword evidence="3" id="KW-0804">Transcription</keyword>
<dbReference type="GO" id="GO:0003700">
    <property type="term" value="F:DNA-binding transcription factor activity"/>
    <property type="evidence" value="ECO:0007669"/>
    <property type="project" value="TreeGrafter"/>
</dbReference>
<reference evidence="6 8" key="1">
    <citation type="submission" date="2019-08" db="EMBL/GenBank/DDBJ databases">
        <title>Comparative genome analysis confer to the adaptation heavy metal polluted environment.</title>
        <authorList>
            <person name="Li Y."/>
        </authorList>
    </citation>
    <scope>NUCLEOTIDE SEQUENCE [LARGE SCALE GENOMIC DNA]</scope>
    <source>
        <strain evidence="6 8">P2</strain>
    </source>
</reference>
<dbReference type="PROSITE" id="PS51063">
    <property type="entry name" value="HTH_CRP_2"/>
    <property type="match status" value="1"/>
</dbReference>
<accession>A0AAE6MHH9</accession>
<proteinExistence type="predicted"/>
<evidence type="ECO:0000256" key="3">
    <source>
        <dbReference type="ARBA" id="ARBA00023163"/>
    </source>
</evidence>
<dbReference type="Pfam" id="PF13545">
    <property type="entry name" value="HTH_Crp_2"/>
    <property type="match status" value="1"/>
</dbReference>
<dbReference type="EMBL" id="CP043451">
    <property type="protein sequence ID" value="QEM03528.1"/>
    <property type="molecule type" value="Genomic_DNA"/>
</dbReference>
<dbReference type="RefSeq" id="WP_112653729.1">
    <property type="nucleotide sequence ID" value="NZ_CP043451.1"/>
</dbReference>
<evidence type="ECO:0000259" key="5">
    <source>
        <dbReference type="PROSITE" id="PS51063"/>
    </source>
</evidence>
<evidence type="ECO:0000256" key="1">
    <source>
        <dbReference type="ARBA" id="ARBA00023015"/>
    </source>
</evidence>
<gene>
    <name evidence="6" type="ORF">DIU31_008360</name>
    <name evidence="7" type="ORF">J3L21_19295</name>
</gene>
<dbReference type="Proteomes" id="UP000250557">
    <property type="component" value="Chromosome"/>
</dbReference>
<feature type="domain" description="HTH crp-type" evidence="5">
    <location>
        <begin position="153"/>
        <end position="226"/>
    </location>
</feature>
<dbReference type="InterPro" id="IPR036390">
    <property type="entry name" value="WH_DNA-bd_sf"/>
</dbReference>
<organism evidence="6 8">
    <name type="scientific">Mucilaginibacter rubeus</name>
    <dbReference type="NCBI Taxonomy" id="2027860"/>
    <lineage>
        <taxon>Bacteria</taxon>
        <taxon>Pseudomonadati</taxon>
        <taxon>Bacteroidota</taxon>
        <taxon>Sphingobacteriia</taxon>
        <taxon>Sphingobacteriales</taxon>
        <taxon>Sphingobacteriaceae</taxon>
        <taxon>Mucilaginibacter</taxon>
    </lineage>
</organism>
<sequence length="239" mass="27062">MSLSGIFPIDKWEFTTQSVLNTLSEEDYNFLISRQGAQKYQKGEIIFKEGVVPSGIYFIHQGKIKKYKVDRNGREQIIYVANKGELIGYHAILAEERSPDSAAALEDCLISFIPKEDFLTILDRSPLFMRRLLKSLSHEFSVLANSISVISQRTASERLAISLIILREKFKGDGSGEKDVILNISRMDLAGMAGIAQENVIRLLKEFKEEGVLETDGRKIWIKDIKRLVKKSNYGFGNP</sequence>
<dbReference type="Gene3D" id="1.10.10.10">
    <property type="entry name" value="Winged helix-like DNA-binding domain superfamily/Winged helix DNA-binding domain"/>
    <property type="match status" value="1"/>
</dbReference>
<dbReference type="SUPFAM" id="SSF46785">
    <property type="entry name" value="Winged helix' DNA-binding domain"/>
    <property type="match status" value="1"/>
</dbReference>
<dbReference type="PANTHER" id="PTHR24567">
    <property type="entry name" value="CRP FAMILY TRANSCRIPTIONAL REGULATORY PROTEIN"/>
    <property type="match status" value="1"/>
</dbReference>
<dbReference type="InterPro" id="IPR000595">
    <property type="entry name" value="cNMP-bd_dom"/>
</dbReference>
<dbReference type="InterPro" id="IPR050397">
    <property type="entry name" value="Env_Response_Regulators"/>
</dbReference>
<dbReference type="InterPro" id="IPR014710">
    <property type="entry name" value="RmlC-like_jellyroll"/>
</dbReference>
<keyword evidence="2" id="KW-0238">DNA-binding</keyword>
<evidence type="ECO:0000313" key="9">
    <source>
        <dbReference type="Proteomes" id="UP000663940"/>
    </source>
</evidence>
<dbReference type="InterPro" id="IPR012318">
    <property type="entry name" value="HTH_CRP"/>
</dbReference>
<keyword evidence="1" id="KW-0805">Transcription regulation</keyword>
<protein>
    <submittedName>
        <fullName evidence="6">Crp/Fnr family transcriptional regulator</fullName>
    </submittedName>
</protein>
<dbReference type="SUPFAM" id="SSF51206">
    <property type="entry name" value="cAMP-binding domain-like"/>
    <property type="match status" value="1"/>
</dbReference>
<name>A0AAE6MHH9_9SPHI</name>
<dbReference type="SMART" id="SM00419">
    <property type="entry name" value="HTH_CRP"/>
    <property type="match status" value="1"/>
</dbReference>
<dbReference type="CDD" id="cd00038">
    <property type="entry name" value="CAP_ED"/>
    <property type="match status" value="1"/>
</dbReference>
<feature type="domain" description="Cyclic nucleotide-binding" evidence="4">
    <location>
        <begin position="19"/>
        <end position="139"/>
    </location>
</feature>
<dbReference type="AlphaFoldDB" id="A0AAE6MHH9"/>
<evidence type="ECO:0000313" key="6">
    <source>
        <dbReference type="EMBL" id="QEM03528.1"/>
    </source>
</evidence>
<dbReference type="GO" id="GO:0005829">
    <property type="term" value="C:cytosol"/>
    <property type="evidence" value="ECO:0007669"/>
    <property type="project" value="TreeGrafter"/>
</dbReference>
<dbReference type="SMART" id="SM00100">
    <property type="entry name" value="cNMP"/>
    <property type="match status" value="1"/>
</dbReference>
<evidence type="ECO:0000256" key="2">
    <source>
        <dbReference type="ARBA" id="ARBA00023125"/>
    </source>
</evidence>